<accession>I7A5Q9</accession>
<name>I7A5Q9_MELRP</name>
<dbReference type="STRING" id="1191523.MROS_2004"/>
<dbReference type="AlphaFoldDB" id="I7A5Q9"/>
<dbReference type="RefSeq" id="WP_014856668.1">
    <property type="nucleotide sequence ID" value="NC_018178.1"/>
</dbReference>
<evidence type="ECO:0000313" key="2">
    <source>
        <dbReference type="Proteomes" id="UP000009011"/>
    </source>
</evidence>
<protein>
    <submittedName>
        <fullName evidence="1">Uncharacterized protein</fullName>
    </submittedName>
</protein>
<dbReference type="HOGENOM" id="CLU_1218588_0_0_10"/>
<organism evidence="1 2">
    <name type="scientific">Melioribacter roseus (strain DSM 23840 / JCM 17771 / VKM B-2668 / P3M-2)</name>
    <dbReference type="NCBI Taxonomy" id="1191523"/>
    <lineage>
        <taxon>Bacteria</taxon>
        <taxon>Pseudomonadati</taxon>
        <taxon>Ignavibacteriota</taxon>
        <taxon>Ignavibacteria</taxon>
        <taxon>Ignavibacteriales</taxon>
        <taxon>Melioribacteraceae</taxon>
        <taxon>Melioribacter</taxon>
    </lineage>
</organism>
<dbReference type="OrthoDB" id="9792152at2"/>
<dbReference type="Proteomes" id="UP000009011">
    <property type="component" value="Chromosome"/>
</dbReference>
<proteinExistence type="predicted"/>
<dbReference type="KEGG" id="mro:MROS_2004"/>
<dbReference type="eggNOG" id="COG4409">
    <property type="taxonomic scope" value="Bacteria"/>
</dbReference>
<keyword evidence="2" id="KW-1185">Reference proteome</keyword>
<reference evidence="1 2" key="1">
    <citation type="journal article" date="2013" name="PLoS ONE">
        <title>Genomic analysis of Melioribacter roseus, facultatively anaerobic organotrophic bacterium representing a novel deep lineage within Bacteriodetes/Chlorobi group.</title>
        <authorList>
            <person name="Kadnikov V.V."/>
            <person name="Mardanov A.V."/>
            <person name="Podosokorskaya O.A."/>
            <person name="Gavrilov S.N."/>
            <person name="Kublanov I.V."/>
            <person name="Beletsky A.V."/>
            <person name="Bonch-Osmolovskaya E.A."/>
            <person name="Ravin N.V."/>
        </authorList>
    </citation>
    <scope>NUCLEOTIDE SEQUENCE [LARGE SCALE GENOMIC DNA]</scope>
    <source>
        <strain evidence="2">JCM 17771 / P3M-2</strain>
    </source>
</reference>
<dbReference type="EMBL" id="CP003557">
    <property type="protein sequence ID" value="AFN75236.1"/>
    <property type="molecule type" value="Genomic_DNA"/>
</dbReference>
<dbReference type="PROSITE" id="PS51257">
    <property type="entry name" value="PROKAR_LIPOPROTEIN"/>
    <property type="match status" value="1"/>
</dbReference>
<sequence>MQKSFFILIVILLVFSSCKLKEESDITGPGGGVTESLKITAPNGGEVIIEGTSYEIKWSGTTSSLLNLYYSIDNGGKWAPIADSIQNTGVYVWFPVPSQISSQCKVRITNIEETAFDESDTTFSIIRSSNESLKIISPVGGEEWEAGTSKEIKWYSTGIDSVIIEYTTDNGNHWNYIATDKKIPVFFIGNQCRIRLLLWREFALKTPKTEVLTSKATMYSRFYQSLR</sequence>
<gene>
    <name evidence="1" type="ordered locus">MROS_2004</name>
</gene>
<evidence type="ECO:0000313" key="1">
    <source>
        <dbReference type="EMBL" id="AFN75236.1"/>
    </source>
</evidence>